<sequence>MATTNNPVGQYSAALKRDVIVHRKLKMGVLLCRQLDWCHLESARSMPFALATVANPRLQDRAREIECKGPLSEHVVSRHSVAYMMGEVPAEAMSPDVMYIRSVAASRPYSKALRRRHENLPVTAQLALNTARMETMGMPSTGWKVDVCLMTCPCRFVKKFA</sequence>
<name>A0A8S9TW38_PHYIN</name>
<evidence type="ECO:0000313" key="1">
    <source>
        <dbReference type="EMBL" id="KAF4132243.1"/>
    </source>
</evidence>
<reference evidence="1" key="1">
    <citation type="submission" date="2020-03" db="EMBL/GenBank/DDBJ databases">
        <title>Hybrid Assembly of Korean Phytophthora infestans isolates.</title>
        <authorList>
            <person name="Prokchorchik M."/>
            <person name="Lee Y."/>
            <person name="Seo J."/>
            <person name="Cho J.-H."/>
            <person name="Park Y.-E."/>
            <person name="Jang D.-C."/>
            <person name="Im J.-S."/>
            <person name="Choi J.-G."/>
            <person name="Park H.-J."/>
            <person name="Lee G.-B."/>
            <person name="Lee Y.-G."/>
            <person name="Hong S.-Y."/>
            <person name="Cho K."/>
            <person name="Sohn K.H."/>
        </authorList>
    </citation>
    <scope>NUCLEOTIDE SEQUENCE</scope>
    <source>
        <strain evidence="1">KR_2_A2</strain>
    </source>
</reference>
<dbReference type="AlphaFoldDB" id="A0A8S9TW38"/>
<protein>
    <submittedName>
        <fullName evidence="1">Uncharacterized protein</fullName>
    </submittedName>
</protein>
<accession>A0A8S9TW38</accession>
<comment type="caution">
    <text evidence="1">The sequence shown here is derived from an EMBL/GenBank/DDBJ whole genome shotgun (WGS) entry which is preliminary data.</text>
</comment>
<evidence type="ECO:0000313" key="2">
    <source>
        <dbReference type="Proteomes" id="UP000704712"/>
    </source>
</evidence>
<organism evidence="1 2">
    <name type="scientific">Phytophthora infestans</name>
    <name type="common">Potato late blight agent</name>
    <name type="synonym">Botrytis infestans</name>
    <dbReference type="NCBI Taxonomy" id="4787"/>
    <lineage>
        <taxon>Eukaryota</taxon>
        <taxon>Sar</taxon>
        <taxon>Stramenopiles</taxon>
        <taxon>Oomycota</taxon>
        <taxon>Peronosporomycetes</taxon>
        <taxon>Peronosporales</taxon>
        <taxon>Peronosporaceae</taxon>
        <taxon>Phytophthora</taxon>
    </lineage>
</organism>
<gene>
    <name evidence="1" type="ORF">GN958_ATG18578</name>
</gene>
<proteinExistence type="predicted"/>
<dbReference type="EMBL" id="JAACNO010002565">
    <property type="protein sequence ID" value="KAF4132243.1"/>
    <property type="molecule type" value="Genomic_DNA"/>
</dbReference>
<dbReference type="Proteomes" id="UP000704712">
    <property type="component" value="Unassembled WGS sequence"/>
</dbReference>